<accession>A0A5B7D796</accession>
<evidence type="ECO:0000313" key="2">
    <source>
        <dbReference type="EMBL" id="MPC17145.1"/>
    </source>
</evidence>
<feature type="compositionally biased region" description="Pro residues" evidence="1">
    <location>
        <begin position="77"/>
        <end position="89"/>
    </location>
</feature>
<proteinExistence type="predicted"/>
<dbReference type="AlphaFoldDB" id="A0A5B7D796"/>
<dbReference type="EMBL" id="VSRR010000563">
    <property type="protein sequence ID" value="MPC17145.1"/>
    <property type="molecule type" value="Genomic_DNA"/>
</dbReference>
<gene>
    <name evidence="2" type="ORF">E2C01_009991</name>
</gene>
<name>A0A5B7D796_PORTR</name>
<protein>
    <submittedName>
        <fullName evidence="2">Uncharacterized protein</fullName>
    </submittedName>
</protein>
<evidence type="ECO:0000313" key="3">
    <source>
        <dbReference type="Proteomes" id="UP000324222"/>
    </source>
</evidence>
<sequence length="108" mass="11444">MQIRNWISFAGMSSSGSPARFRTTSTPMPSTSELEVRGLQGGLAKMGRRGAALGGRGADGACRAGRLGLARGRPRASPLPGPHHLPPSSPTRYAEHSNKFCSFYAAWC</sequence>
<comment type="caution">
    <text evidence="2">The sequence shown here is derived from an EMBL/GenBank/DDBJ whole genome shotgun (WGS) entry which is preliminary data.</text>
</comment>
<organism evidence="2 3">
    <name type="scientific">Portunus trituberculatus</name>
    <name type="common">Swimming crab</name>
    <name type="synonym">Neptunus trituberculatus</name>
    <dbReference type="NCBI Taxonomy" id="210409"/>
    <lineage>
        <taxon>Eukaryota</taxon>
        <taxon>Metazoa</taxon>
        <taxon>Ecdysozoa</taxon>
        <taxon>Arthropoda</taxon>
        <taxon>Crustacea</taxon>
        <taxon>Multicrustacea</taxon>
        <taxon>Malacostraca</taxon>
        <taxon>Eumalacostraca</taxon>
        <taxon>Eucarida</taxon>
        <taxon>Decapoda</taxon>
        <taxon>Pleocyemata</taxon>
        <taxon>Brachyura</taxon>
        <taxon>Eubrachyura</taxon>
        <taxon>Portunoidea</taxon>
        <taxon>Portunidae</taxon>
        <taxon>Portuninae</taxon>
        <taxon>Portunus</taxon>
    </lineage>
</organism>
<feature type="region of interest" description="Disordered" evidence="1">
    <location>
        <begin position="9"/>
        <end position="34"/>
    </location>
</feature>
<keyword evidence="3" id="KW-1185">Reference proteome</keyword>
<dbReference type="Proteomes" id="UP000324222">
    <property type="component" value="Unassembled WGS sequence"/>
</dbReference>
<feature type="region of interest" description="Disordered" evidence="1">
    <location>
        <begin position="71"/>
        <end position="91"/>
    </location>
</feature>
<feature type="compositionally biased region" description="Polar residues" evidence="1">
    <location>
        <begin position="11"/>
        <end position="33"/>
    </location>
</feature>
<evidence type="ECO:0000256" key="1">
    <source>
        <dbReference type="SAM" id="MobiDB-lite"/>
    </source>
</evidence>
<reference evidence="2 3" key="1">
    <citation type="submission" date="2019-05" db="EMBL/GenBank/DDBJ databases">
        <title>Another draft genome of Portunus trituberculatus and its Hox gene families provides insights of decapod evolution.</title>
        <authorList>
            <person name="Jeong J.-H."/>
            <person name="Song I."/>
            <person name="Kim S."/>
            <person name="Choi T."/>
            <person name="Kim D."/>
            <person name="Ryu S."/>
            <person name="Kim W."/>
        </authorList>
    </citation>
    <scope>NUCLEOTIDE SEQUENCE [LARGE SCALE GENOMIC DNA]</scope>
    <source>
        <tissue evidence="2">Muscle</tissue>
    </source>
</reference>